<dbReference type="GO" id="GO:0003682">
    <property type="term" value="F:chromatin binding"/>
    <property type="evidence" value="ECO:0007669"/>
    <property type="project" value="TreeGrafter"/>
</dbReference>
<dbReference type="OrthoDB" id="2390104at2759"/>
<feature type="compositionally biased region" description="Low complexity" evidence="1">
    <location>
        <begin position="13"/>
        <end position="24"/>
    </location>
</feature>
<feature type="compositionally biased region" description="Pro residues" evidence="1">
    <location>
        <begin position="328"/>
        <end position="338"/>
    </location>
</feature>
<evidence type="ECO:0000313" key="4">
    <source>
        <dbReference type="Proteomes" id="UP000192578"/>
    </source>
</evidence>
<dbReference type="SUPFAM" id="SSF47769">
    <property type="entry name" value="SAM/Pointed domain"/>
    <property type="match status" value="1"/>
</dbReference>
<feature type="region of interest" description="Disordered" evidence="1">
    <location>
        <begin position="356"/>
        <end position="375"/>
    </location>
</feature>
<organism evidence="3 4">
    <name type="scientific">Hypsibius exemplaris</name>
    <name type="common">Freshwater tardigrade</name>
    <dbReference type="NCBI Taxonomy" id="2072580"/>
    <lineage>
        <taxon>Eukaryota</taxon>
        <taxon>Metazoa</taxon>
        <taxon>Ecdysozoa</taxon>
        <taxon>Tardigrada</taxon>
        <taxon>Eutardigrada</taxon>
        <taxon>Parachela</taxon>
        <taxon>Hypsibioidea</taxon>
        <taxon>Hypsibiidae</taxon>
        <taxon>Hypsibius</taxon>
    </lineage>
</organism>
<name>A0A1W0WPP1_HYPEX</name>
<dbReference type="InterPro" id="IPR001660">
    <property type="entry name" value="SAM"/>
</dbReference>
<comment type="caution">
    <text evidence="3">The sequence shown here is derived from an EMBL/GenBank/DDBJ whole genome shotgun (WGS) entry which is preliminary data.</text>
</comment>
<dbReference type="Pfam" id="PF00536">
    <property type="entry name" value="SAM_1"/>
    <property type="match status" value="1"/>
</dbReference>
<dbReference type="AlphaFoldDB" id="A0A1W0WPP1"/>
<evidence type="ECO:0000259" key="2">
    <source>
        <dbReference type="PROSITE" id="PS50105"/>
    </source>
</evidence>
<feature type="compositionally biased region" description="Low complexity" evidence="1">
    <location>
        <begin position="135"/>
        <end position="146"/>
    </location>
</feature>
<dbReference type="PANTHER" id="PTHR12247">
    <property type="entry name" value="POLYCOMB GROUP PROTEIN"/>
    <property type="match status" value="1"/>
</dbReference>
<feature type="compositionally biased region" description="Low complexity" evidence="1">
    <location>
        <begin position="71"/>
        <end position="80"/>
    </location>
</feature>
<evidence type="ECO:0000313" key="3">
    <source>
        <dbReference type="EMBL" id="OQV17149.1"/>
    </source>
</evidence>
<feature type="compositionally biased region" description="Low complexity" evidence="1">
    <location>
        <begin position="415"/>
        <end position="427"/>
    </location>
</feature>
<gene>
    <name evidence="3" type="ORF">BV898_08729</name>
</gene>
<feature type="domain" description="SAM" evidence="2">
    <location>
        <begin position="553"/>
        <end position="599"/>
    </location>
</feature>
<dbReference type="EMBL" id="MTYJ01000065">
    <property type="protein sequence ID" value="OQV17149.1"/>
    <property type="molecule type" value="Genomic_DNA"/>
</dbReference>
<feature type="region of interest" description="Disordered" evidence="1">
    <location>
        <begin position="246"/>
        <end position="265"/>
    </location>
</feature>
<protein>
    <recommendedName>
        <fullName evidence="2">SAM domain-containing protein</fullName>
    </recommendedName>
</protein>
<dbReference type="PANTHER" id="PTHR12247:SF138">
    <property type="entry name" value="POLYHOMEOTIC DISTAL, ISOFORM A-RELATED"/>
    <property type="match status" value="1"/>
</dbReference>
<feature type="region of interest" description="Disordered" evidence="1">
    <location>
        <begin position="408"/>
        <end position="429"/>
    </location>
</feature>
<feature type="compositionally biased region" description="Low complexity" evidence="1">
    <location>
        <begin position="361"/>
        <end position="371"/>
    </location>
</feature>
<sequence length="660" mass="70644">MVQIAANAAGERSPASVSPSAMMMLVEDRARTYSEPYRRRSSSRMSNASDEDGEEEEEDVGGAFRDRASSDTKTSSSDVSMQSAPSARRTASESPKSEGFSTSPMSGVSSEDNQTINRMRAVLDLSMPSAFSRKTSSSTSTSASAAKDYPTERRPSFSNALVPPYSPLSSSAGSLSSSSSGSPSVSPEAQKMDEVSVAYLAAMAKDSRVPAAKGGSEFDLPKNFYGYYVYQMELASRYNQAKNNAATISGGSSPRNGASPPLIGKVRPMTTVKTEAAMLRDDEVVSYGSLLEQALRNGLKRSPSEMPAGSGAGHAEKKAKTAATTAAPPVPQAVTPPPVATTNLQQQLMANSANVPTVAANGGNSRSSSNGQVSVEDVAKTSLRELLHNKQMQDAKVAAMAQIHHQYQAASEQAGGSRNGSRSSSPSVNLKSLLETHTAREAMKGHVGQHPQQQHRPSEMACLPFAAVVPPRHSSQQQQLQQQQQQQQMPPFQNGKHHLNQPMLYPHILNSRSSSPVMRERAASDASASMMRSAHSPAHHAAGLFKHKKLLEWTAADVRDWVSTLTYCSEFADIFLQQSVDGVALTLLNETHLMKNFGMKLGPAIKLRCAVWEILGLSQAASAPLPQMPMMSMSMPHFMAQKPIPVGHCIPQHHGGALPK</sequence>
<dbReference type="InterPro" id="IPR050548">
    <property type="entry name" value="PcG_chromatin_remod_factors"/>
</dbReference>
<feature type="region of interest" description="Disordered" evidence="1">
    <location>
        <begin position="296"/>
        <end position="338"/>
    </location>
</feature>
<feature type="compositionally biased region" description="Acidic residues" evidence="1">
    <location>
        <begin position="49"/>
        <end position="60"/>
    </location>
</feature>
<dbReference type="GO" id="GO:0035102">
    <property type="term" value="C:PRC1 complex"/>
    <property type="evidence" value="ECO:0007669"/>
    <property type="project" value="TreeGrafter"/>
</dbReference>
<proteinExistence type="predicted"/>
<dbReference type="InterPro" id="IPR013761">
    <property type="entry name" value="SAM/pointed_sf"/>
</dbReference>
<dbReference type="CDD" id="cd09509">
    <property type="entry name" value="SAM_Polycomb"/>
    <property type="match status" value="1"/>
</dbReference>
<feature type="compositionally biased region" description="Basic and acidic residues" evidence="1">
    <location>
        <begin position="26"/>
        <end position="38"/>
    </location>
</feature>
<keyword evidence="4" id="KW-1185">Reference proteome</keyword>
<dbReference type="GO" id="GO:0045892">
    <property type="term" value="P:negative regulation of DNA-templated transcription"/>
    <property type="evidence" value="ECO:0007669"/>
    <property type="project" value="TreeGrafter"/>
</dbReference>
<reference evidence="4" key="1">
    <citation type="submission" date="2017-01" db="EMBL/GenBank/DDBJ databases">
        <title>Comparative genomics of anhydrobiosis in the tardigrade Hypsibius dujardini.</title>
        <authorList>
            <person name="Yoshida Y."/>
            <person name="Koutsovoulos G."/>
            <person name="Laetsch D."/>
            <person name="Stevens L."/>
            <person name="Kumar S."/>
            <person name="Horikawa D."/>
            <person name="Ishino K."/>
            <person name="Komine S."/>
            <person name="Tomita M."/>
            <person name="Blaxter M."/>
            <person name="Arakawa K."/>
        </authorList>
    </citation>
    <scope>NUCLEOTIDE SEQUENCE [LARGE SCALE GENOMIC DNA]</scope>
    <source>
        <strain evidence="4">Z151</strain>
    </source>
</reference>
<feature type="compositionally biased region" description="Low complexity" evidence="1">
    <location>
        <begin position="476"/>
        <end position="488"/>
    </location>
</feature>
<feature type="compositionally biased region" description="Polar residues" evidence="1">
    <location>
        <begin position="99"/>
        <end position="117"/>
    </location>
</feature>
<feature type="compositionally biased region" description="Polar residues" evidence="1">
    <location>
        <begin position="246"/>
        <end position="256"/>
    </location>
</feature>
<dbReference type="Gene3D" id="1.10.150.50">
    <property type="entry name" value="Transcription Factor, Ets-1"/>
    <property type="match status" value="1"/>
</dbReference>
<feature type="region of interest" description="Disordered" evidence="1">
    <location>
        <begin position="469"/>
        <end position="493"/>
    </location>
</feature>
<dbReference type="Proteomes" id="UP000192578">
    <property type="component" value="Unassembled WGS sequence"/>
</dbReference>
<dbReference type="PROSITE" id="PS50105">
    <property type="entry name" value="SAM_DOMAIN"/>
    <property type="match status" value="1"/>
</dbReference>
<feature type="region of interest" description="Disordered" evidence="1">
    <location>
        <begin position="1"/>
        <end position="190"/>
    </location>
</feature>
<dbReference type="GO" id="GO:0042393">
    <property type="term" value="F:histone binding"/>
    <property type="evidence" value="ECO:0007669"/>
    <property type="project" value="TreeGrafter"/>
</dbReference>
<accession>A0A1W0WPP1</accession>
<evidence type="ECO:0000256" key="1">
    <source>
        <dbReference type="SAM" id="MobiDB-lite"/>
    </source>
</evidence>
<feature type="compositionally biased region" description="Low complexity" evidence="1">
    <location>
        <begin position="167"/>
        <end position="187"/>
    </location>
</feature>